<organism evidence="1 2">
    <name type="scientific">Clitoria ternatea</name>
    <name type="common">Butterfly pea</name>
    <dbReference type="NCBI Taxonomy" id="43366"/>
    <lineage>
        <taxon>Eukaryota</taxon>
        <taxon>Viridiplantae</taxon>
        <taxon>Streptophyta</taxon>
        <taxon>Embryophyta</taxon>
        <taxon>Tracheophyta</taxon>
        <taxon>Spermatophyta</taxon>
        <taxon>Magnoliopsida</taxon>
        <taxon>eudicotyledons</taxon>
        <taxon>Gunneridae</taxon>
        <taxon>Pentapetalae</taxon>
        <taxon>rosids</taxon>
        <taxon>fabids</taxon>
        <taxon>Fabales</taxon>
        <taxon>Fabaceae</taxon>
        <taxon>Papilionoideae</taxon>
        <taxon>50 kb inversion clade</taxon>
        <taxon>NPAAA clade</taxon>
        <taxon>indigoferoid/millettioid clade</taxon>
        <taxon>Phaseoleae</taxon>
        <taxon>Clitoria</taxon>
    </lineage>
</organism>
<dbReference type="Proteomes" id="UP001359559">
    <property type="component" value="Unassembled WGS sequence"/>
</dbReference>
<proteinExistence type="predicted"/>
<accession>A0AAN9IST7</accession>
<gene>
    <name evidence="1" type="ORF">RJT34_20224</name>
</gene>
<dbReference type="EMBL" id="JAYKXN010000005">
    <property type="protein sequence ID" value="KAK7285451.1"/>
    <property type="molecule type" value="Genomic_DNA"/>
</dbReference>
<keyword evidence="2" id="KW-1185">Reference proteome</keyword>
<dbReference type="AlphaFoldDB" id="A0AAN9IST7"/>
<name>A0AAN9IST7_CLITE</name>
<sequence length="83" mass="9088">MANRWVVGSARAEDWCKPHRPRPEGFESLSTYARNDLIGMSKGISSRFSSPSMGIYSGVDVSAGALRLGLGYPMQLPAEWVVE</sequence>
<reference evidence="1 2" key="1">
    <citation type="submission" date="2024-01" db="EMBL/GenBank/DDBJ databases">
        <title>The genomes of 5 underutilized Papilionoideae crops provide insights into root nodulation and disease resistance.</title>
        <authorList>
            <person name="Yuan L."/>
        </authorList>
    </citation>
    <scope>NUCLEOTIDE SEQUENCE [LARGE SCALE GENOMIC DNA]</scope>
    <source>
        <strain evidence="1">LY-2023</strain>
        <tissue evidence="1">Leaf</tissue>
    </source>
</reference>
<protein>
    <submittedName>
        <fullName evidence="1">Uncharacterized protein</fullName>
    </submittedName>
</protein>
<evidence type="ECO:0000313" key="2">
    <source>
        <dbReference type="Proteomes" id="UP001359559"/>
    </source>
</evidence>
<evidence type="ECO:0000313" key="1">
    <source>
        <dbReference type="EMBL" id="KAK7285451.1"/>
    </source>
</evidence>
<comment type="caution">
    <text evidence="1">The sequence shown here is derived from an EMBL/GenBank/DDBJ whole genome shotgun (WGS) entry which is preliminary data.</text>
</comment>